<keyword evidence="2" id="KW-1185">Reference proteome</keyword>
<name>A0ABP1DB78_9APHY</name>
<gene>
    <name evidence="1" type="ORF">GFSPODELE1_LOCUS5268</name>
</gene>
<evidence type="ECO:0008006" key="3">
    <source>
        <dbReference type="Google" id="ProtNLM"/>
    </source>
</evidence>
<reference evidence="2" key="1">
    <citation type="submission" date="2024-04" db="EMBL/GenBank/DDBJ databases">
        <authorList>
            <person name="Shaw F."/>
            <person name="Minotto A."/>
        </authorList>
    </citation>
    <scope>NUCLEOTIDE SEQUENCE [LARGE SCALE GENOMIC DNA]</scope>
</reference>
<dbReference type="Proteomes" id="UP001497453">
    <property type="component" value="Chromosome 3"/>
</dbReference>
<protein>
    <recommendedName>
        <fullName evidence="3">F-box domain-containing protein</fullName>
    </recommendedName>
</protein>
<dbReference type="Gene3D" id="3.80.10.10">
    <property type="entry name" value="Ribonuclease Inhibitor"/>
    <property type="match status" value="1"/>
</dbReference>
<evidence type="ECO:0000313" key="2">
    <source>
        <dbReference type="Proteomes" id="UP001497453"/>
    </source>
</evidence>
<proteinExistence type="predicted"/>
<sequence>MKLVEDLIPIILDSADHPAQHDLSRFALVSSQWLWPARKRLYASPTIHTFEACNRLARTLQQNVELQSLIRGIKFDPTTPTTASAVVVNYFDWVNIVYVLRLNRLRSLELAGNLALFATKLTQRVDRFRQLTSLHLDGSAFQSSASFDWDRTTASQLSGLTHLSLKKLRLIIAHPSVEVPLQLTHLSFDDVMIFPGDLHHLCHGHWHTLRHLRIAGHTDLDTNEELRSTLELCTNLVSFEYEARGVWEHGAIYDDRLPVIPSLRRLALLNVLFGQESLQCIDRSFHNLEELTVAGARSYRISPDDWVDALKEHSFRSLHTLNTPRPVEGAPLQEICFNRNITLLRYV</sequence>
<evidence type="ECO:0000313" key="1">
    <source>
        <dbReference type="EMBL" id="CAL1705085.1"/>
    </source>
</evidence>
<accession>A0ABP1DB78</accession>
<dbReference type="InterPro" id="IPR032675">
    <property type="entry name" value="LRR_dom_sf"/>
</dbReference>
<organism evidence="1 2">
    <name type="scientific">Somion occarium</name>
    <dbReference type="NCBI Taxonomy" id="3059160"/>
    <lineage>
        <taxon>Eukaryota</taxon>
        <taxon>Fungi</taxon>
        <taxon>Dikarya</taxon>
        <taxon>Basidiomycota</taxon>
        <taxon>Agaricomycotina</taxon>
        <taxon>Agaricomycetes</taxon>
        <taxon>Polyporales</taxon>
        <taxon>Cerrenaceae</taxon>
        <taxon>Somion</taxon>
    </lineage>
</organism>
<dbReference type="SUPFAM" id="SSF52047">
    <property type="entry name" value="RNI-like"/>
    <property type="match status" value="1"/>
</dbReference>
<dbReference type="EMBL" id="OZ037946">
    <property type="protein sequence ID" value="CAL1705085.1"/>
    <property type="molecule type" value="Genomic_DNA"/>
</dbReference>